<evidence type="ECO:0008006" key="2">
    <source>
        <dbReference type="Google" id="ProtNLM"/>
    </source>
</evidence>
<proteinExistence type="predicted"/>
<accession>A0A0F9BQY4</accession>
<sequence>METCVFCFTEDENCMRCTSCRILCCYDCSKVNPINGDPICKLCKEGKDALIKELRGGK</sequence>
<organism evidence="1">
    <name type="scientific">marine sediment metagenome</name>
    <dbReference type="NCBI Taxonomy" id="412755"/>
    <lineage>
        <taxon>unclassified sequences</taxon>
        <taxon>metagenomes</taxon>
        <taxon>ecological metagenomes</taxon>
    </lineage>
</organism>
<comment type="caution">
    <text evidence="1">The sequence shown here is derived from an EMBL/GenBank/DDBJ whole genome shotgun (WGS) entry which is preliminary data.</text>
</comment>
<protein>
    <recommendedName>
        <fullName evidence="2">B box-type domain-containing protein</fullName>
    </recommendedName>
</protein>
<dbReference type="EMBL" id="LAZR01036647">
    <property type="protein sequence ID" value="KKL24304.1"/>
    <property type="molecule type" value="Genomic_DNA"/>
</dbReference>
<reference evidence="1" key="1">
    <citation type="journal article" date="2015" name="Nature">
        <title>Complex archaea that bridge the gap between prokaryotes and eukaryotes.</title>
        <authorList>
            <person name="Spang A."/>
            <person name="Saw J.H."/>
            <person name="Jorgensen S.L."/>
            <person name="Zaremba-Niedzwiedzka K."/>
            <person name="Martijn J."/>
            <person name="Lind A.E."/>
            <person name="van Eijk R."/>
            <person name="Schleper C."/>
            <person name="Guy L."/>
            <person name="Ettema T.J."/>
        </authorList>
    </citation>
    <scope>NUCLEOTIDE SEQUENCE</scope>
</reference>
<dbReference type="AlphaFoldDB" id="A0A0F9BQY4"/>
<name>A0A0F9BQY4_9ZZZZ</name>
<evidence type="ECO:0000313" key="1">
    <source>
        <dbReference type="EMBL" id="KKL24304.1"/>
    </source>
</evidence>
<gene>
    <name evidence="1" type="ORF">LCGC14_2416660</name>
</gene>